<proteinExistence type="predicted"/>
<dbReference type="EMBL" id="CP042909">
    <property type="protein sequence ID" value="QJA06497.1"/>
    <property type="molecule type" value="Genomic_DNA"/>
</dbReference>
<dbReference type="PANTHER" id="PTHR31005">
    <property type="entry name" value="DUF4139 DOMAIN-CONTAINING PROTEIN"/>
    <property type="match status" value="1"/>
</dbReference>
<dbReference type="RefSeq" id="WP_168719848.1">
    <property type="nucleotide sequence ID" value="NZ_CP042909.1"/>
</dbReference>
<evidence type="ECO:0000313" key="2">
    <source>
        <dbReference type="EMBL" id="QJA06497.1"/>
    </source>
</evidence>
<dbReference type="AlphaFoldDB" id="A0A6H1WTG0"/>
<reference evidence="2 3" key="1">
    <citation type="submission" date="2019-08" db="EMBL/GenBank/DDBJ databases">
        <title>Complete genome sequence of Thermosulfurimonas marina SU872T, an anaerobic thermophilic chemolithoautotrophic bacterium isolated from a shallow marine hydrothermal vent.</title>
        <authorList>
            <person name="Allioux M."/>
            <person name="Jebbar M."/>
            <person name="Slobodkina G."/>
            <person name="Slobodkin A."/>
            <person name="Moalic Y."/>
            <person name="Frolova A."/>
            <person name="Shao Z."/>
            <person name="Alain K."/>
        </authorList>
    </citation>
    <scope>NUCLEOTIDE SEQUENCE [LARGE SCALE GENOMIC DNA]</scope>
    <source>
        <strain evidence="2 3">SU872</strain>
    </source>
</reference>
<name>A0A6H1WTG0_9BACT</name>
<feature type="domain" description="DUF4139" evidence="1">
    <location>
        <begin position="203"/>
        <end position="474"/>
    </location>
</feature>
<organism evidence="2 3">
    <name type="scientific">Thermosulfurimonas marina</name>
    <dbReference type="NCBI Taxonomy" id="2047767"/>
    <lineage>
        <taxon>Bacteria</taxon>
        <taxon>Pseudomonadati</taxon>
        <taxon>Thermodesulfobacteriota</taxon>
        <taxon>Thermodesulfobacteria</taxon>
        <taxon>Thermodesulfobacteriales</taxon>
        <taxon>Thermodesulfobacteriaceae</taxon>
        <taxon>Thermosulfurimonas</taxon>
    </lineage>
</organism>
<evidence type="ECO:0000313" key="3">
    <source>
        <dbReference type="Proteomes" id="UP000501253"/>
    </source>
</evidence>
<accession>A0A6H1WTG0</accession>
<dbReference type="Pfam" id="PF13598">
    <property type="entry name" value="DUF4139"/>
    <property type="match status" value="1"/>
</dbReference>
<evidence type="ECO:0000259" key="1">
    <source>
        <dbReference type="Pfam" id="PF13598"/>
    </source>
</evidence>
<protein>
    <submittedName>
        <fullName evidence="2">DUF4139 domain-containing protein</fullName>
    </submittedName>
</protein>
<dbReference type="KEGG" id="tmai:FVE67_06650"/>
<dbReference type="InterPro" id="IPR011935">
    <property type="entry name" value="CHP02231"/>
</dbReference>
<dbReference type="Proteomes" id="UP000501253">
    <property type="component" value="Chromosome"/>
</dbReference>
<dbReference type="PANTHER" id="PTHR31005:SF8">
    <property type="entry name" value="DUF4139 DOMAIN-CONTAINING PROTEIN"/>
    <property type="match status" value="1"/>
</dbReference>
<dbReference type="InterPro" id="IPR037291">
    <property type="entry name" value="DUF4139"/>
</dbReference>
<sequence>MKRGLLLFFSWLLSLGVASALERVPQGLFLSPQGAHLRETLRLFPEEWKGVTLWFPARFKEEDFRVLRKPEDCRIVWEPLGAGPPAGPVAEKLAALEKEIGEVRGELAALSLAKKHLEGLRRLPGERAGEFLEDLSVRYREILKKERSLKEHLSKLHLQETRLRRALSPKEFSYFRLQASCERPRPLELLVEYPVEGVRFARERELRVLPGQGQLIVRDFLRLKETLGIPLEGLEVVWETFPQGIEIFEPPPFTPWWVDGPQFRTLVQAGRKAEALPSGPEPVPFGKIYRLSGLSLRPGIPEIFPLEERKLSGEFRVEVPAYFRPRAYLAVSFKPGTYLPAARTRIFLGETLLSQRPFPDLKPGKDYTFYLGTDPWVKVEEEVLKDYEETVGVVRKTRRRTRVWQIILDYHHQQGLPVTLYERVPVSHRKEIRVEVKAEPPWEELSPEGRARWRFHLQNGERKTIRLEAVVESPAS</sequence>
<gene>
    <name evidence="2" type="ORF">FVE67_06650</name>
</gene>
<keyword evidence="3" id="KW-1185">Reference proteome</keyword>